<keyword evidence="4" id="KW-1185">Reference proteome</keyword>
<feature type="compositionally biased region" description="Acidic residues" evidence="1">
    <location>
        <begin position="83"/>
        <end position="93"/>
    </location>
</feature>
<protein>
    <submittedName>
        <fullName evidence="3">Serine/threonine-protein kinase pkn1</fullName>
        <ecNumber evidence="3">2.7.11.1</ecNumber>
    </submittedName>
</protein>
<dbReference type="SUPFAM" id="SSF56436">
    <property type="entry name" value="C-type lectin-like"/>
    <property type="match status" value="1"/>
</dbReference>
<feature type="region of interest" description="Disordered" evidence="1">
    <location>
        <begin position="77"/>
        <end position="97"/>
    </location>
</feature>
<feature type="region of interest" description="Disordered" evidence="1">
    <location>
        <begin position="337"/>
        <end position="360"/>
    </location>
</feature>
<gene>
    <name evidence="3" type="primary">pkn1_3</name>
    <name evidence="3" type="ORF">Enr13x_33460</name>
</gene>
<dbReference type="GO" id="GO:0004674">
    <property type="term" value="F:protein serine/threonine kinase activity"/>
    <property type="evidence" value="ECO:0007669"/>
    <property type="project" value="UniProtKB-EC"/>
</dbReference>
<dbReference type="Gene3D" id="3.90.1580.10">
    <property type="entry name" value="paralog of FGE (formylglycine-generating enzyme)"/>
    <property type="match status" value="1"/>
</dbReference>
<dbReference type="PANTHER" id="PTHR23150">
    <property type="entry name" value="SULFATASE MODIFYING FACTOR 1, 2"/>
    <property type="match status" value="1"/>
</dbReference>
<reference evidence="3 4" key="1">
    <citation type="submission" date="2019-03" db="EMBL/GenBank/DDBJ databases">
        <title>Deep-cultivation of Planctomycetes and their phenomic and genomic characterization uncovers novel biology.</title>
        <authorList>
            <person name="Wiegand S."/>
            <person name="Jogler M."/>
            <person name="Boedeker C."/>
            <person name="Pinto D."/>
            <person name="Vollmers J."/>
            <person name="Rivas-Marin E."/>
            <person name="Kohn T."/>
            <person name="Peeters S.H."/>
            <person name="Heuer A."/>
            <person name="Rast P."/>
            <person name="Oberbeckmann S."/>
            <person name="Bunk B."/>
            <person name="Jeske O."/>
            <person name="Meyerdierks A."/>
            <person name="Storesund J.E."/>
            <person name="Kallscheuer N."/>
            <person name="Luecker S."/>
            <person name="Lage O.M."/>
            <person name="Pohl T."/>
            <person name="Merkel B.J."/>
            <person name="Hornburger P."/>
            <person name="Mueller R.-W."/>
            <person name="Bruemmer F."/>
            <person name="Labrenz M."/>
            <person name="Spormann A.M."/>
            <person name="Op den Camp H."/>
            <person name="Overmann J."/>
            <person name="Amann R."/>
            <person name="Jetten M.S.M."/>
            <person name="Mascher T."/>
            <person name="Medema M.H."/>
            <person name="Devos D.P."/>
            <person name="Kaster A.-K."/>
            <person name="Ovreas L."/>
            <person name="Rohde M."/>
            <person name="Galperin M.Y."/>
            <person name="Jogler C."/>
        </authorList>
    </citation>
    <scope>NUCLEOTIDE SEQUENCE [LARGE SCALE GENOMIC DNA]</scope>
    <source>
        <strain evidence="3 4">Enr13</strain>
    </source>
</reference>
<dbReference type="GO" id="GO:0120147">
    <property type="term" value="F:formylglycine-generating oxidase activity"/>
    <property type="evidence" value="ECO:0007669"/>
    <property type="project" value="TreeGrafter"/>
</dbReference>
<dbReference type="PANTHER" id="PTHR23150:SF19">
    <property type="entry name" value="FORMYLGLYCINE-GENERATING ENZYME"/>
    <property type="match status" value="1"/>
</dbReference>
<keyword evidence="3" id="KW-0808">Transferase</keyword>
<sequence length="360" mass="40816">MIHPNPSLRTLGSPVAWLLLLSPGLLISSASGEAPAKVEPLPVADAVATTPTEMKPYAEPIEHTQLKIDMVPIPGGEFLMGSPDDEDDRGDDEGPQRTVKVSPFWMGKFEITWEQYDVWNEEVDQRMRKMLAIAPTPRDLAVDGVSKPTEPYTDMSFGMGREDYPAICMTQHAARTYCKWLSAKTGRYYRLPTEAEWEYACRAGTQTPYSFGSDVDELEDHAWFFDNSDDTYQRVGQKKPNPWGLYDMHGNVSEWVLDQYTPYDSIKESVDPLVVPKTLYPRVVRGGGWDDDPEVLRSAARKASAEEWKDQDPQEPRSIWYHTDALSVGFRIVRPLEEPTPEAKAAKWDKTEPEQKDPEE</sequence>
<accession>A0A518HRK2</accession>
<dbReference type="Pfam" id="PF03781">
    <property type="entry name" value="FGE-sulfatase"/>
    <property type="match status" value="1"/>
</dbReference>
<dbReference type="EMBL" id="CP037423">
    <property type="protein sequence ID" value="QDV43489.1"/>
    <property type="molecule type" value="Genomic_DNA"/>
</dbReference>
<dbReference type="InterPro" id="IPR016187">
    <property type="entry name" value="CTDL_fold"/>
</dbReference>
<feature type="domain" description="Sulfatase-modifying factor enzyme-like" evidence="2">
    <location>
        <begin position="69"/>
        <end position="309"/>
    </location>
</feature>
<evidence type="ECO:0000313" key="3">
    <source>
        <dbReference type="EMBL" id="QDV43489.1"/>
    </source>
</evidence>
<dbReference type="InterPro" id="IPR042095">
    <property type="entry name" value="SUMF_sf"/>
</dbReference>
<name>A0A518HRK2_9BACT</name>
<dbReference type="Proteomes" id="UP000319004">
    <property type="component" value="Chromosome"/>
</dbReference>
<keyword evidence="3" id="KW-0418">Kinase</keyword>
<proteinExistence type="predicted"/>
<feature type="compositionally biased region" description="Basic and acidic residues" evidence="1">
    <location>
        <begin position="303"/>
        <end position="315"/>
    </location>
</feature>
<dbReference type="KEGG" id="snep:Enr13x_33460"/>
<feature type="region of interest" description="Disordered" evidence="1">
    <location>
        <begin position="298"/>
        <end position="317"/>
    </location>
</feature>
<dbReference type="EC" id="2.7.11.1" evidence="3"/>
<evidence type="ECO:0000259" key="2">
    <source>
        <dbReference type="Pfam" id="PF03781"/>
    </source>
</evidence>
<evidence type="ECO:0000313" key="4">
    <source>
        <dbReference type="Proteomes" id="UP000319004"/>
    </source>
</evidence>
<organism evidence="3 4">
    <name type="scientific">Stieleria neptunia</name>
    <dbReference type="NCBI Taxonomy" id="2527979"/>
    <lineage>
        <taxon>Bacteria</taxon>
        <taxon>Pseudomonadati</taxon>
        <taxon>Planctomycetota</taxon>
        <taxon>Planctomycetia</taxon>
        <taxon>Pirellulales</taxon>
        <taxon>Pirellulaceae</taxon>
        <taxon>Stieleria</taxon>
    </lineage>
</organism>
<feature type="compositionally biased region" description="Basic and acidic residues" evidence="1">
    <location>
        <begin position="344"/>
        <end position="360"/>
    </location>
</feature>
<dbReference type="RefSeq" id="WP_231744325.1">
    <property type="nucleotide sequence ID" value="NZ_CP037423.1"/>
</dbReference>
<dbReference type="AlphaFoldDB" id="A0A518HRK2"/>
<dbReference type="InterPro" id="IPR051043">
    <property type="entry name" value="Sulfatase_Mod_Factor_Kinase"/>
</dbReference>
<evidence type="ECO:0000256" key="1">
    <source>
        <dbReference type="SAM" id="MobiDB-lite"/>
    </source>
</evidence>
<dbReference type="InterPro" id="IPR005532">
    <property type="entry name" value="SUMF_dom"/>
</dbReference>